<dbReference type="GO" id="GO:0016757">
    <property type="term" value="F:glycosyltransferase activity"/>
    <property type="evidence" value="ECO:0007669"/>
    <property type="project" value="UniProtKB-KW"/>
</dbReference>
<dbReference type="Gene3D" id="3.90.550.10">
    <property type="entry name" value="Spore Coat Polysaccharide Biosynthesis Protein SpsA, Chain A"/>
    <property type="match status" value="1"/>
</dbReference>
<dbReference type="Pfam" id="PF13641">
    <property type="entry name" value="Glyco_tranf_2_3"/>
    <property type="match status" value="1"/>
</dbReference>
<dbReference type="EMBL" id="BAJS01000002">
    <property type="protein sequence ID" value="GAK35588.1"/>
    <property type="molecule type" value="Genomic_DNA"/>
</dbReference>
<sequence length="398" mass="45104">MTTLEILFYIALFVVFYTYLGYGIVLYLLVKVKELFAKPKEKTLPADEQLPEVTLFITAYNEEAVVDEKMLNSLALDYPAVKKKIVWVTDGSADGTNARLANWPQATVFFQPERQGKTAAMNRGMTLVTSPIVVFTDANTMLNKEALREIVRAFSDPLVGCVAGEKRIAVKTEDGAAAGGEGIYWKYESTLKALDARLYSAVGAAGELFAVRRELYVPMQRDTLLDDFVLSLRIAMKGYKIDYCSNAYAVESGSANMLEEEKRKVRICAGGLQSVWRLRPLLNPLRYGMLSFQYTSHRVLRWSVTPFLLFALLPLNVALVVTQNCWFYTLLLVLQMLFYIAGFYGYYLASRQIKNKLLFIPYYFLFMNINVLKGISYLMKKKGSGHGKKPKEQPKWAI</sequence>
<keyword evidence="4" id="KW-0812">Transmembrane</keyword>
<proteinExistence type="inferred from homology"/>
<dbReference type="eggNOG" id="COG1215">
    <property type="taxonomic scope" value="Bacteria"/>
</dbReference>
<protein>
    <submittedName>
        <fullName evidence="5">Glycosyltransferase, group 2 family protein</fullName>
    </submittedName>
</protein>
<evidence type="ECO:0000256" key="4">
    <source>
        <dbReference type="SAM" id="Phobius"/>
    </source>
</evidence>
<dbReference type="SUPFAM" id="SSF53448">
    <property type="entry name" value="Nucleotide-diphospho-sugar transferases"/>
    <property type="match status" value="1"/>
</dbReference>
<organism evidence="5 6">
    <name type="scientific">Bacteroides graminisolvens DSM 19988 = JCM 15093</name>
    <dbReference type="NCBI Taxonomy" id="1121097"/>
    <lineage>
        <taxon>Bacteria</taxon>
        <taxon>Pseudomonadati</taxon>
        <taxon>Bacteroidota</taxon>
        <taxon>Bacteroidia</taxon>
        <taxon>Bacteroidales</taxon>
        <taxon>Bacteroidaceae</taxon>
        <taxon>Bacteroides</taxon>
    </lineage>
</organism>
<feature type="transmembrane region" description="Helical" evidence="4">
    <location>
        <begin position="359"/>
        <end position="379"/>
    </location>
</feature>
<evidence type="ECO:0000313" key="5">
    <source>
        <dbReference type="EMBL" id="GAK35588.1"/>
    </source>
</evidence>
<reference evidence="5 6" key="1">
    <citation type="journal article" date="2015" name="Microbes Environ.">
        <title>Distribution and evolution of nitrogen fixation genes in the phylum bacteroidetes.</title>
        <authorList>
            <person name="Inoue J."/>
            <person name="Oshima K."/>
            <person name="Suda W."/>
            <person name="Sakamoto M."/>
            <person name="Iino T."/>
            <person name="Noda S."/>
            <person name="Hongoh Y."/>
            <person name="Hattori M."/>
            <person name="Ohkuma M."/>
        </authorList>
    </citation>
    <scope>NUCLEOTIDE SEQUENCE [LARGE SCALE GENOMIC DNA]</scope>
    <source>
        <strain evidence="5 6">JCM 15093</strain>
    </source>
</reference>
<comment type="similarity">
    <text evidence="1">Belongs to the glycosyltransferase 2 family.</text>
</comment>
<name>A0A069CYE7_9BACE</name>
<dbReference type="InterPro" id="IPR029044">
    <property type="entry name" value="Nucleotide-diphossugar_trans"/>
</dbReference>
<dbReference type="PANTHER" id="PTHR43630">
    <property type="entry name" value="POLY-BETA-1,6-N-ACETYL-D-GLUCOSAMINE SYNTHASE"/>
    <property type="match status" value="1"/>
</dbReference>
<evidence type="ECO:0000313" key="6">
    <source>
        <dbReference type="Proteomes" id="UP000027601"/>
    </source>
</evidence>
<feature type="transmembrane region" description="Helical" evidence="4">
    <location>
        <begin position="299"/>
        <end position="320"/>
    </location>
</feature>
<feature type="transmembrane region" description="Helical" evidence="4">
    <location>
        <begin position="326"/>
        <end position="347"/>
    </location>
</feature>
<accession>A0A069CYE7</accession>
<dbReference type="CDD" id="cd06439">
    <property type="entry name" value="CESA_like_1"/>
    <property type="match status" value="1"/>
</dbReference>
<dbReference type="PANTHER" id="PTHR43630:SF1">
    <property type="entry name" value="POLY-BETA-1,6-N-ACETYL-D-GLUCOSAMINE SYNTHASE"/>
    <property type="match status" value="1"/>
</dbReference>
<comment type="caution">
    <text evidence="5">The sequence shown here is derived from an EMBL/GenBank/DDBJ whole genome shotgun (WGS) entry which is preliminary data.</text>
</comment>
<evidence type="ECO:0000256" key="3">
    <source>
        <dbReference type="ARBA" id="ARBA00022679"/>
    </source>
</evidence>
<gene>
    <name evidence="5" type="ORF">JCM15093_691</name>
</gene>
<keyword evidence="6" id="KW-1185">Reference proteome</keyword>
<evidence type="ECO:0000256" key="1">
    <source>
        <dbReference type="ARBA" id="ARBA00006739"/>
    </source>
</evidence>
<keyword evidence="3 5" id="KW-0808">Transferase</keyword>
<dbReference type="STRING" id="1121097.GCA_000428125_01311"/>
<keyword evidence="2" id="KW-0328">Glycosyltransferase</keyword>
<keyword evidence="4" id="KW-0472">Membrane</keyword>
<dbReference type="AlphaFoldDB" id="A0A069CYE7"/>
<keyword evidence="4" id="KW-1133">Transmembrane helix</keyword>
<dbReference type="OrthoDB" id="9766971at2"/>
<evidence type="ECO:0000256" key="2">
    <source>
        <dbReference type="ARBA" id="ARBA00022676"/>
    </source>
</evidence>
<feature type="transmembrane region" description="Helical" evidence="4">
    <location>
        <begin position="6"/>
        <end position="30"/>
    </location>
</feature>
<dbReference type="Proteomes" id="UP000027601">
    <property type="component" value="Unassembled WGS sequence"/>
</dbReference>